<sequence>MEKYLSVIPLMVTYVVLVYSISVPSNIKSSLSVNQKISCSESLVSGKLVVDCSNRNLSYIPTWLSGNISELVVSNNPLRKLPDNSFMKFRKLQRLVLCNCEIQHLDEHSFHGLTHLLLLDLSSNKLMATTISLHAFRPLERLTDLLIHNNLFFMNNKYPDIAISYLYNLNHLSIDAMKLVQFGHGFQNLSSLKALTIKTDRADSVTLKNTSISPICKASSELKYFQIDINYGFLIAIDIGIYEHCKALTGLRVFADHYSDIKMILGSLYGLQGRSMEYLKFPSCNKRIGIDPISLTSFDFRYLRNICTKQLDIQSNNVRLDSSFTSALLSLKHKDCLEKINIAENVFTFEFSPYFVLFANFVNLRHLDLFSMKKLGVEQTFQATSGISNRSRNMENKSLFGFNTSRHINIYLSHNIEFINSSYMQTSGVDIPIITFHGGKLATLDFSYSHFDSCDGEVLGLTLLTHLGMSGWNCQEIGPKLLNNMTSLKILEAEDNNLEEGFSNNFGQTFLRGLKNLSILKLSRNMLTKLHEEFFVDQHEFLQEIYLGGNKFKNIPFDVPVFSKLQFIDLSNNVINTLSKSEQEDLDNVEKKTDFITLDLSGNQLQCTCNNLNFLRWMNKTNVKFRNIANTNCVDDEQTAKNITDILNNIDAFARKCTTEFWLMFSAISVTILITGLILSVLVYRYRFVLEYFILRIKRRLKKYKPLEDNFEYDVFVSYSSLDYEWVTRCLYVNLSGEFKVCLYDRDFIPGVPISENIINAIDSSRKVMFVITENFLNSSWGNYEMEMTRMHAFQNGRDSIVIVLLKDDIAVSDMPKVLRSLWWKVVCLQWSDSLLPGGEDLFWARTRDSILH</sequence>
<keyword evidence="4 11" id="KW-0812">Transmembrane</keyword>
<dbReference type="Pfam" id="PF13855">
    <property type="entry name" value="LRR_8"/>
    <property type="match status" value="1"/>
</dbReference>
<dbReference type="PANTHER" id="PTHR24365:SF541">
    <property type="entry name" value="PROTEIN TOLL-RELATED"/>
    <property type="match status" value="1"/>
</dbReference>
<evidence type="ECO:0000256" key="4">
    <source>
        <dbReference type="ARBA" id="ARBA00022692"/>
    </source>
</evidence>
<keyword evidence="14" id="KW-1185">Reference proteome</keyword>
<comment type="caution">
    <text evidence="13">The sequence shown here is derived from an EMBL/GenBank/DDBJ whole genome shotgun (WGS) entry which is preliminary data.</text>
</comment>
<dbReference type="Gene3D" id="3.80.10.10">
    <property type="entry name" value="Ribonuclease Inhibitor"/>
    <property type="match status" value="1"/>
</dbReference>
<accession>A0ABQ9FEM7</accession>
<evidence type="ECO:0000313" key="13">
    <source>
        <dbReference type="EMBL" id="KAJ8315798.1"/>
    </source>
</evidence>
<evidence type="ECO:0000256" key="3">
    <source>
        <dbReference type="ARBA" id="ARBA00022614"/>
    </source>
</evidence>
<protein>
    <recommendedName>
        <fullName evidence="12">TIR domain-containing protein</fullName>
    </recommendedName>
</protein>
<evidence type="ECO:0000256" key="1">
    <source>
        <dbReference type="ARBA" id="ARBA00004479"/>
    </source>
</evidence>
<dbReference type="EMBL" id="JARBDR010000337">
    <property type="protein sequence ID" value="KAJ8315798.1"/>
    <property type="molecule type" value="Genomic_DNA"/>
</dbReference>
<evidence type="ECO:0000256" key="6">
    <source>
        <dbReference type="ARBA" id="ARBA00022737"/>
    </source>
</evidence>
<evidence type="ECO:0000256" key="5">
    <source>
        <dbReference type="ARBA" id="ARBA00022729"/>
    </source>
</evidence>
<dbReference type="InterPro" id="IPR017241">
    <property type="entry name" value="Toll-like_receptor"/>
</dbReference>
<comment type="subcellular location">
    <subcellularLocation>
        <location evidence="1">Membrane</location>
        <topology evidence="1">Single-pass type I membrane protein</topology>
    </subcellularLocation>
</comment>
<dbReference type="Gene3D" id="3.40.50.10140">
    <property type="entry name" value="Toll/interleukin-1 receptor homology (TIR) domain"/>
    <property type="match status" value="1"/>
</dbReference>
<dbReference type="InterPro" id="IPR000157">
    <property type="entry name" value="TIR_dom"/>
</dbReference>
<evidence type="ECO:0000256" key="9">
    <source>
        <dbReference type="ARBA" id="ARBA00023170"/>
    </source>
</evidence>
<comment type="similarity">
    <text evidence="2">Belongs to the Toll-like receptor family.</text>
</comment>
<keyword evidence="8 11" id="KW-0472">Membrane</keyword>
<dbReference type="InterPro" id="IPR035897">
    <property type="entry name" value="Toll_tir_struct_dom_sf"/>
</dbReference>
<dbReference type="InterPro" id="IPR003591">
    <property type="entry name" value="Leu-rich_rpt_typical-subtyp"/>
</dbReference>
<evidence type="ECO:0000256" key="7">
    <source>
        <dbReference type="ARBA" id="ARBA00022989"/>
    </source>
</evidence>
<keyword evidence="5" id="KW-0732">Signal</keyword>
<dbReference type="Pfam" id="PF13676">
    <property type="entry name" value="TIR_2"/>
    <property type="match status" value="1"/>
</dbReference>
<keyword evidence="6" id="KW-0677">Repeat</keyword>
<evidence type="ECO:0000256" key="8">
    <source>
        <dbReference type="ARBA" id="ARBA00023136"/>
    </source>
</evidence>
<keyword evidence="7 11" id="KW-1133">Transmembrane helix</keyword>
<dbReference type="InterPro" id="IPR001611">
    <property type="entry name" value="Leu-rich_rpt"/>
</dbReference>
<feature type="transmembrane region" description="Helical" evidence="11">
    <location>
        <begin position="661"/>
        <end position="684"/>
    </location>
</feature>
<dbReference type="PANTHER" id="PTHR24365">
    <property type="entry name" value="TOLL-LIKE RECEPTOR"/>
    <property type="match status" value="1"/>
</dbReference>
<evidence type="ECO:0000259" key="12">
    <source>
        <dbReference type="PROSITE" id="PS50104"/>
    </source>
</evidence>
<evidence type="ECO:0000256" key="10">
    <source>
        <dbReference type="ARBA" id="ARBA00023180"/>
    </source>
</evidence>
<dbReference type="SUPFAM" id="SSF52058">
    <property type="entry name" value="L domain-like"/>
    <property type="match status" value="2"/>
</dbReference>
<gene>
    <name evidence="13" type="ORF">KUTeg_007948</name>
</gene>
<proteinExistence type="inferred from homology"/>
<dbReference type="PROSITE" id="PS50104">
    <property type="entry name" value="TIR"/>
    <property type="match status" value="1"/>
</dbReference>
<evidence type="ECO:0000313" key="14">
    <source>
        <dbReference type="Proteomes" id="UP001217089"/>
    </source>
</evidence>
<evidence type="ECO:0000256" key="11">
    <source>
        <dbReference type="SAM" id="Phobius"/>
    </source>
</evidence>
<dbReference type="PIRSF" id="PIRSF037595">
    <property type="entry name" value="Toll-like_receptor"/>
    <property type="match status" value="1"/>
</dbReference>
<evidence type="ECO:0000256" key="2">
    <source>
        <dbReference type="ARBA" id="ARBA00009634"/>
    </source>
</evidence>
<name>A0ABQ9FEM7_TEGGR</name>
<keyword evidence="3" id="KW-0433">Leucine-rich repeat</keyword>
<keyword evidence="10" id="KW-0325">Glycoprotein</keyword>
<feature type="domain" description="TIR" evidence="12">
    <location>
        <begin position="711"/>
        <end position="851"/>
    </location>
</feature>
<dbReference type="SMART" id="SM00369">
    <property type="entry name" value="LRR_TYP"/>
    <property type="match status" value="5"/>
</dbReference>
<dbReference type="InterPro" id="IPR032675">
    <property type="entry name" value="LRR_dom_sf"/>
</dbReference>
<organism evidence="13 14">
    <name type="scientific">Tegillarca granosa</name>
    <name type="common">Malaysian cockle</name>
    <name type="synonym">Anadara granosa</name>
    <dbReference type="NCBI Taxonomy" id="220873"/>
    <lineage>
        <taxon>Eukaryota</taxon>
        <taxon>Metazoa</taxon>
        <taxon>Spiralia</taxon>
        <taxon>Lophotrochozoa</taxon>
        <taxon>Mollusca</taxon>
        <taxon>Bivalvia</taxon>
        <taxon>Autobranchia</taxon>
        <taxon>Pteriomorphia</taxon>
        <taxon>Arcoida</taxon>
        <taxon>Arcoidea</taxon>
        <taxon>Arcidae</taxon>
        <taxon>Tegillarca</taxon>
    </lineage>
</organism>
<dbReference type="SUPFAM" id="SSF52200">
    <property type="entry name" value="Toll/Interleukin receptor TIR domain"/>
    <property type="match status" value="1"/>
</dbReference>
<dbReference type="SMART" id="SM00255">
    <property type="entry name" value="TIR"/>
    <property type="match status" value="1"/>
</dbReference>
<reference evidence="13 14" key="1">
    <citation type="submission" date="2022-12" db="EMBL/GenBank/DDBJ databases">
        <title>Chromosome-level genome of Tegillarca granosa.</title>
        <authorList>
            <person name="Kim J."/>
        </authorList>
    </citation>
    <scope>NUCLEOTIDE SEQUENCE [LARGE SCALE GENOMIC DNA]</scope>
    <source>
        <strain evidence="13">Teg-2019</strain>
        <tissue evidence="13">Adductor muscle</tissue>
    </source>
</reference>
<dbReference type="Proteomes" id="UP001217089">
    <property type="component" value="Unassembled WGS sequence"/>
</dbReference>
<keyword evidence="9" id="KW-0675">Receptor</keyword>